<evidence type="ECO:0000313" key="2">
    <source>
        <dbReference type="EMBL" id="JAP60373.1"/>
    </source>
</evidence>
<feature type="compositionally biased region" description="Pro residues" evidence="1">
    <location>
        <begin position="291"/>
        <end position="300"/>
    </location>
</feature>
<sequence>MITGVPKGCNNLQQQQQPNYVYSKVSSQGPSPTSAVFVRNPNCAPNSAIRRPTVRSLVLSEIFFPLEDVTASSSVLRSKSARPLAPDRRSCVVLASRDNREATAYDKDMVRNQHRRPSPPVRPQKCYSPILVAPKSSKATASQRSKPPPHPLICQSSFGAETARDRTPGSDSIFHRLQSFLGLGKTQKLRKEKLPQCAISFGTVLPSPPTSFPEISRPADFSALPQIRSRSQSAFRSRRSQKPLSDIFHSRKSHQVAAADATRQQPRRSDRKTNKLPPSFTPCDAPCLQSYPPPPPPRPPARTVTGDLLTPSASAVLVPLIYTPFTSQPPITVDCHPLHADPLHLSSFMPSNARPACRSRQHVGHQFRRRAVVTDCGGAGEVPNVPTVVACCVSDFSRCNAEVRQKHCSAHFVAEVRKAPSQTSSGLWSASSSTSLGQPVGSTRRPTSAGQTRACGNSPGYSATPSPFDPLERCRLARVPVSFADAQSQTSSEDSAVELHHCMQRSQSVATQSECEGSCENGSCYSSPPRLEALSTFASPQSPLPSAPSEAAVTPTAGVPRSIDVDKTPTQESTVVSTTPPAAAEPPKIPAARSGSTATLTGRGRHTVPSPCEADPCLPLESPLCIPNERSDIEINAFSSNDPEEIKLPPALEAKSYHYNPMDLVQRRRRPQPHTQRQKSTNRDSLNFRNQCQHSPIFNDSTESAAIFRNSPYEDQVGRRSPLSADTTDGNWWADILPYKPSTIPDTLADRLRHCSNLALSRVDLNAADTRSLASSVSRTDLSRRSLMTRSLFEPRASSPGARRDSDNDDDGNDQPVVPIIITPAVAEAEILRSQPIRSQILCQRSARPRPVSYHDSCRSFTPAPMAQLPSLEHLSRRQRRLRKAPPPPPTDPCNIQEFLNFTAVAVPPPCESPLLTPYCRLRVLRGSPCTSTLTGTVPTEASTSALRP</sequence>
<name>A0A0V0J434_SCHSO</name>
<dbReference type="EMBL" id="GEEE01010428">
    <property type="protein sequence ID" value="JAP52797.1"/>
    <property type="molecule type" value="Transcribed_RNA"/>
</dbReference>
<feature type="region of interest" description="Disordered" evidence="1">
    <location>
        <begin position="788"/>
        <end position="817"/>
    </location>
</feature>
<feature type="compositionally biased region" description="Polar residues" evidence="1">
    <location>
        <begin position="570"/>
        <end position="579"/>
    </location>
</feature>
<feature type="compositionally biased region" description="Polar residues" evidence="1">
    <location>
        <begin position="683"/>
        <end position="696"/>
    </location>
</feature>
<feature type="region of interest" description="Disordered" evidence="1">
    <location>
        <begin position="423"/>
        <end position="467"/>
    </location>
</feature>
<accession>A0A0V0J434</accession>
<dbReference type="AlphaFoldDB" id="A0A0V0J434"/>
<reference evidence="2" key="1">
    <citation type="submission" date="2016-01" db="EMBL/GenBank/DDBJ databases">
        <title>Reference transcriptome for the parasite Schistocephalus solidus: insights into the molecular evolution of parasitism.</title>
        <authorList>
            <person name="Hebert F.O."/>
            <person name="Grambauer S."/>
            <person name="Barber I."/>
            <person name="Landry C.R."/>
            <person name="Aubin-Horth N."/>
        </authorList>
    </citation>
    <scope>NUCLEOTIDE SEQUENCE</scope>
</reference>
<feature type="compositionally biased region" description="Low complexity" evidence="1">
    <location>
        <begin position="423"/>
        <end position="438"/>
    </location>
</feature>
<dbReference type="EMBL" id="GEEE01010748">
    <property type="protein sequence ID" value="JAP52477.1"/>
    <property type="molecule type" value="Transcribed_RNA"/>
</dbReference>
<feature type="region of interest" description="Disordered" evidence="1">
    <location>
        <begin position="665"/>
        <end position="696"/>
    </location>
</feature>
<feature type="region of interest" description="Disordered" evidence="1">
    <location>
        <begin position="103"/>
        <end position="126"/>
    </location>
</feature>
<protein>
    <submittedName>
        <fullName evidence="2">Uncharacterized protein</fullName>
    </submittedName>
</protein>
<organism evidence="2">
    <name type="scientific">Schistocephalus solidus</name>
    <name type="common">Tapeworm</name>
    <dbReference type="NCBI Taxonomy" id="70667"/>
    <lineage>
        <taxon>Eukaryota</taxon>
        <taxon>Metazoa</taxon>
        <taxon>Spiralia</taxon>
        <taxon>Lophotrochozoa</taxon>
        <taxon>Platyhelminthes</taxon>
        <taxon>Cestoda</taxon>
        <taxon>Eucestoda</taxon>
        <taxon>Diphyllobothriidea</taxon>
        <taxon>Diphyllobothriidae</taxon>
        <taxon>Schistocephalus</taxon>
    </lineage>
</organism>
<evidence type="ECO:0000256" key="1">
    <source>
        <dbReference type="SAM" id="MobiDB-lite"/>
    </source>
</evidence>
<feature type="region of interest" description="Disordered" evidence="1">
    <location>
        <begin position="536"/>
        <end position="611"/>
    </location>
</feature>
<proteinExistence type="predicted"/>
<dbReference type="EMBL" id="GEEE01002852">
    <property type="protein sequence ID" value="JAP60373.1"/>
    <property type="molecule type" value="Transcribed_RNA"/>
</dbReference>
<gene>
    <name evidence="2" type="ORF">TR140365</name>
</gene>
<feature type="region of interest" description="Disordered" evidence="1">
    <location>
        <begin position="208"/>
        <end position="304"/>
    </location>
</feature>
<feature type="compositionally biased region" description="Polar residues" evidence="1">
    <location>
        <begin position="440"/>
        <end position="465"/>
    </location>
</feature>